<dbReference type="GeneID" id="75067767"/>
<name>A8S8I5_9FIRM</name>
<evidence type="ECO:0000256" key="1">
    <source>
        <dbReference type="ARBA" id="ARBA00004651"/>
    </source>
</evidence>
<dbReference type="EMBL" id="ABED02000019">
    <property type="protein sequence ID" value="EDP22528.1"/>
    <property type="molecule type" value="Genomic_DNA"/>
</dbReference>
<evidence type="ECO:0000256" key="7">
    <source>
        <dbReference type="SAM" id="Phobius"/>
    </source>
</evidence>
<organism evidence="9 10">
    <name type="scientific">Faecalibacterium prausnitzii M21/2</name>
    <dbReference type="NCBI Taxonomy" id="411485"/>
    <lineage>
        <taxon>Bacteria</taxon>
        <taxon>Bacillati</taxon>
        <taxon>Bacillota</taxon>
        <taxon>Clostridia</taxon>
        <taxon>Eubacteriales</taxon>
        <taxon>Oscillospiraceae</taxon>
        <taxon>Faecalibacterium</taxon>
    </lineage>
</organism>
<reference evidence="9 10" key="1">
    <citation type="submission" date="2007-09" db="EMBL/GenBank/DDBJ databases">
        <title>Draft genome sequence of Faecalibacterium prausnitzii M21/2.</title>
        <authorList>
            <person name="Sudarsanam P."/>
            <person name="Ley R."/>
            <person name="Guruge J."/>
            <person name="Turnbaugh P.J."/>
            <person name="Mahowald M."/>
            <person name="Liep D."/>
            <person name="Gordon J."/>
        </authorList>
    </citation>
    <scope>NUCLEOTIDE SEQUENCE [LARGE SCALE GENOMIC DNA]</scope>
    <source>
        <strain evidence="9 10">M21/2</strain>
    </source>
</reference>
<dbReference type="InterPro" id="IPR050250">
    <property type="entry name" value="Macrolide_Exporter_MacB"/>
</dbReference>
<feature type="transmembrane region" description="Helical" evidence="7">
    <location>
        <begin position="768"/>
        <end position="788"/>
    </location>
</feature>
<accession>A8S8I5</accession>
<dbReference type="HOGENOM" id="CLU_355924_0_0_9"/>
<proteinExistence type="inferred from homology"/>
<comment type="subcellular location">
    <subcellularLocation>
        <location evidence="1">Cell membrane</location>
        <topology evidence="1">Multi-pass membrane protein</topology>
    </subcellularLocation>
</comment>
<keyword evidence="2" id="KW-1003">Cell membrane</keyword>
<feature type="domain" description="ABC3 transporter permease C-terminal" evidence="8">
    <location>
        <begin position="247"/>
        <end position="358"/>
    </location>
</feature>
<evidence type="ECO:0000256" key="5">
    <source>
        <dbReference type="ARBA" id="ARBA00023136"/>
    </source>
</evidence>
<comment type="similarity">
    <text evidence="6">Belongs to the ABC-4 integral membrane protein family.</text>
</comment>
<feature type="transmembrane region" description="Helical" evidence="7">
    <location>
        <begin position="246"/>
        <end position="266"/>
    </location>
</feature>
<feature type="transmembrane region" description="Helical" evidence="7">
    <location>
        <begin position="665"/>
        <end position="687"/>
    </location>
</feature>
<keyword evidence="4 7" id="KW-1133">Transmembrane helix</keyword>
<evidence type="ECO:0000256" key="6">
    <source>
        <dbReference type="ARBA" id="ARBA00038076"/>
    </source>
</evidence>
<feature type="transmembrane region" description="Helical" evidence="7">
    <location>
        <begin position="332"/>
        <end position="355"/>
    </location>
</feature>
<dbReference type="GO" id="GO:0005886">
    <property type="term" value="C:plasma membrane"/>
    <property type="evidence" value="ECO:0007669"/>
    <property type="project" value="UniProtKB-SubCell"/>
</dbReference>
<comment type="caution">
    <text evidence="9">The sequence shown here is derived from an EMBL/GenBank/DDBJ whole genome shotgun (WGS) entry which is preliminary data.</text>
</comment>
<feature type="transmembrane region" description="Helical" evidence="7">
    <location>
        <begin position="720"/>
        <end position="738"/>
    </location>
</feature>
<evidence type="ECO:0000313" key="10">
    <source>
        <dbReference type="Proteomes" id="UP000005945"/>
    </source>
</evidence>
<evidence type="ECO:0000256" key="3">
    <source>
        <dbReference type="ARBA" id="ARBA00022692"/>
    </source>
</evidence>
<evidence type="ECO:0000256" key="4">
    <source>
        <dbReference type="ARBA" id="ARBA00022989"/>
    </source>
</evidence>
<gene>
    <name evidence="9" type="ORF">FAEPRAM212_00773</name>
</gene>
<evidence type="ECO:0000256" key="2">
    <source>
        <dbReference type="ARBA" id="ARBA00022475"/>
    </source>
</evidence>
<sequence length="806" mass="86927">MRHSLGTIAWRGLKGRRRDTAMMLCVLAAVFALLTAVLCYQQSGSRAMEVQRQDLYGAWQLARYDLTAADADAFVQQTAPAAVGRAAQYAILVNDKDLAFGALGTVDEGYLSCGQLQLLSGRLPGTAGEAALTTSVLDSIGASYELGQTVTLQAVHGDDAPVLLQFTLCGVLPSYDAYWAVGSNLPVDALVTADSLPQSWDSKIQLLCCYAGAVPLAPYIDGSQDPTWVRNTYAYPEADLTRSGSWAFMGGCALLTLCAVLVLCTLQLRRREQSLVTLRMIGAGKTALVALCLWEAVFLLLFCLPIGSLLGVGLCAATLAVQGHVRYLSLPWGQLALAWATGTGAVLLGFLLPALRQAGQKLTHLPQKKVRLQRRVRLLTPLPLRLVVLNALGLTLALCCVFLSTWKLLPYRRTAASAAVQVSAGQNTLTDGLAEDLLRLPDVQQAAMRTDMNYLCGLSSDAFTAHDLWGLYTHQDSLYTMFTMQDADTVNTLVTALPDAELEALAAQCSTPVDLDALRSGQAVLLYAPDFVLDENGQTQWGTQAAPFAGCTAVLEYPTLDGAHSQKSLTIGGVIASIDMDSLPFADSSPTTYQLYCSQALGRALWAEEYGTPYGYTAINLKLKANASYATQKSIAGLVTRRGGVLRTNSYETASRMYQEGSTGAFFWAVAGVVGAALALFLLWNLFGLYWQHQRLRIGIFQAEGTSAAMLRHCGIRQGVLAVLGALLLGNLAVWGLWRWSWHSLVTRQSGRILTFAALPMAVSEYPWALHLAVCAGYLLFVLALQLAPLERLARSQPMDNLKKGV</sequence>
<keyword evidence="3 7" id="KW-0812">Transmembrane</keyword>
<dbReference type="InterPro" id="IPR003838">
    <property type="entry name" value="ABC3_permease_C"/>
</dbReference>
<reference evidence="9 10" key="2">
    <citation type="submission" date="2007-09" db="EMBL/GenBank/DDBJ databases">
        <authorList>
            <person name="Fulton L."/>
            <person name="Clifton S."/>
            <person name="Fulton B."/>
            <person name="Xu J."/>
            <person name="Minx P."/>
            <person name="Pepin K.H."/>
            <person name="Johnson M."/>
            <person name="Thiruvilangam P."/>
            <person name="Bhonagiri V."/>
            <person name="Nash W.E."/>
            <person name="Mardis E.R."/>
            <person name="Wilson R.K."/>
        </authorList>
    </citation>
    <scope>NUCLEOTIDE SEQUENCE [LARGE SCALE GENOMIC DNA]</scope>
    <source>
        <strain evidence="9 10">M21/2</strain>
    </source>
</reference>
<dbReference type="RefSeq" id="WP_005922375.1">
    <property type="nucleotide sequence ID" value="NZ_DS483495.1"/>
</dbReference>
<dbReference type="AlphaFoldDB" id="A8S8I5"/>
<evidence type="ECO:0000259" key="8">
    <source>
        <dbReference type="Pfam" id="PF02687"/>
    </source>
</evidence>
<evidence type="ECO:0000313" key="9">
    <source>
        <dbReference type="EMBL" id="EDP22528.1"/>
    </source>
</evidence>
<dbReference type="GO" id="GO:0022857">
    <property type="term" value="F:transmembrane transporter activity"/>
    <property type="evidence" value="ECO:0007669"/>
    <property type="project" value="TreeGrafter"/>
</dbReference>
<dbReference type="Proteomes" id="UP000005945">
    <property type="component" value="Unassembled WGS sequence"/>
</dbReference>
<dbReference type="PANTHER" id="PTHR30572">
    <property type="entry name" value="MEMBRANE COMPONENT OF TRANSPORTER-RELATED"/>
    <property type="match status" value="1"/>
</dbReference>
<feature type="domain" description="ABC3 transporter permease C-terminal" evidence="8">
    <location>
        <begin position="670"/>
        <end position="793"/>
    </location>
</feature>
<feature type="transmembrane region" description="Helical" evidence="7">
    <location>
        <begin position="376"/>
        <end position="406"/>
    </location>
</feature>
<protein>
    <submittedName>
        <fullName evidence="9">Efflux ABC transporter, permease protein</fullName>
    </submittedName>
</protein>
<dbReference type="PANTHER" id="PTHR30572:SF4">
    <property type="entry name" value="ABC TRANSPORTER PERMEASE YTRF"/>
    <property type="match status" value="1"/>
</dbReference>
<feature type="transmembrane region" description="Helical" evidence="7">
    <location>
        <begin position="287"/>
        <end position="320"/>
    </location>
</feature>
<dbReference type="Pfam" id="PF02687">
    <property type="entry name" value="FtsX"/>
    <property type="match status" value="2"/>
</dbReference>
<keyword evidence="5 7" id="KW-0472">Membrane</keyword>